<dbReference type="OrthoDB" id="9900721at2"/>
<feature type="compositionally biased region" description="Polar residues" evidence="1">
    <location>
        <begin position="104"/>
        <end position="119"/>
    </location>
</feature>
<dbReference type="AlphaFoldDB" id="A0A1T4XJU8"/>
<evidence type="ECO:0000313" key="2">
    <source>
        <dbReference type="EMBL" id="SKA89839.1"/>
    </source>
</evidence>
<reference evidence="3" key="1">
    <citation type="submission" date="2017-02" db="EMBL/GenBank/DDBJ databases">
        <authorList>
            <person name="Varghese N."/>
            <person name="Submissions S."/>
        </authorList>
    </citation>
    <scope>NUCLEOTIDE SEQUENCE [LARGE SCALE GENOMIC DNA]</scope>
    <source>
        <strain evidence="3">ATCC 700200</strain>
    </source>
</reference>
<sequence length="160" mass="18171">MTTERKVILDKASSQELWRLLAEPPADAVEAAYICDCLERQAQAETLKKLDDIARRLHAVETSQSRSSLITPTFWLALLAAGFASFSVPWDKVKVELQRWERQFQQSGQQARRSPQTSTRVERSSYAEPILPQEDPSSPLADALLLLPRTDVHPERFPEL</sequence>
<name>A0A1T4XJU8_9BACT</name>
<protein>
    <submittedName>
        <fullName evidence="2">Uncharacterized protein</fullName>
    </submittedName>
</protein>
<organism evidence="2 3">
    <name type="scientific">Prosthecobacter debontii</name>
    <dbReference type="NCBI Taxonomy" id="48467"/>
    <lineage>
        <taxon>Bacteria</taxon>
        <taxon>Pseudomonadati</taxon>
        <taxon>Verrucomicrobiota</taxon>
        <taxon>Verrucomicrobiia</taxon>
        <taxon>Verrucomicrobiales</taxon>
        <taxon>Verrucomicrobiaceae</taxon>
        <taxon>Prosthecobacter</taxon>
    </lineage>
</organism>
<gene>
    <name evidence="2" type="ORF">SAMN02745166_01623</name>
</gene>
<keyword evidence="3" id="KW-1185">Reference proteome</keyword>
<evidence type="ECO:0000313" key="3">
    <source>
        <dbReference type="Proteomes" id="UP000190774"/>
    </source>
</evidence>
<dbReference type="EMBL" id="FUYE01000004">
    <property type="protein sequence ID" value="SKA89839.1"/>
    <property type="molecule type" value="Genomic_DNA"/>
</dbReference>
<accession>A0A1T4XJU8</accession>
<evidence type="ECO:0000256" key="1">
    <source>
        <dbReference type="SAM" id="MobiDB-lite"/>
    </source>
</evidence>
<dbReference type="RefSeq" id="WP_078812809.1">
    <property type="nucleotide sequence ID" value="NZ_FUYE01000004.1"/>
</dbReference>
<feature type="region of interest" description="Disordered" evidence="1">
    <location>
        <begin position="104"/>
        <end position="138"/>
    </location>
</feature>
<proteinExistence type="predicted"/>
<dbReference type="Proteomes" id="UP000190774">
    <property type="component" value="Unassembled WGS sequence"/>
</dbReference>